<name>A0ABN7SAT4_OIKDI</name>
<keyword evidence="4" id="KW-1185">Reference proteome</keyword>
<feature type="compositionally biased region" description="Basic residues" evidence="2">
    <location>
        <begin position="24"/>
        <end position="40"/>
    </location>
</feature>
<organism evidence="3 4">
    <name type="scientific">Oikopleura dioica</name>
    <name type="common">Tunicate</name>
    <dbReference type="NCBI Taxonomy" id="34765"/>
    <lineage>
        <taxon>Eukaryota</taxon>
        <taxon>Metazoa</taxon>
        <taxon>Chordata</taxon>
        <taxon>Tunicata</taxon>
        <taxon>Appendicularia</taxon>
        <taxon>Copelata</taxon>
        <taxon>Oikopleuridae</taxon>
        <taxon>Oikopleura</taxon>
    </lineage>
</organism>
<proteinExistence type="inferred from homology"/>
<accession>A0ABN7SAT4</accession>
<dbReference type="Proteomes" id="UP001158576">
    <property type="component" value="Chromosome XSR"/>
</dbReference>
<feature type="region of interest" description="Disordered" evidence="2">
    <location>
        <begin position="1"/>
        <end position="94"/>
    </location>
</feature>
<dbReference type="PANTHER" id="PTHR13282">
    <property type="entry name" value="PROTEIN FAM32A"/>
    <property type="match status" value="1"/>
</dbReference>
<sequence length="152" mass="17384">MADNPYAYVSGGALKLKTDGSGKISKRKEKKSKKKKKKRDRSASPEPGKGLDKLSGAPNYRFAKPVDNREPWNPGDVPGSTRTEVPVVEPDEYRPMLTSTERKFLEKQREREMDRILKKAGKSHKEKVEDYNRKLADIAELHFDIPKISWTK</sequence>
<dbReference type="EMBL" id="OU015569">
    <property type="protein sequence ID" value="CAG5096808.1"/>
    <property type="molecule type" value="Genomic_DNA"/>
</dbReference>
<evidence type="ECO:0000313" key="3">
    <source>
        <dbReference type="EMBL" id="CAG5096808.1"/>
    </source>
</evidence>
<dbReference type="InterPro" id="IPR013865">
    <property type="entry name" value="FAM32A"/>
</dbReference>
<evidence type="ECO:0000313" key="4">
    <source>
        <dbReference type="Proteomes" id="UP001158576"/>
    </source>
</evidence>
<evidence type="ECO:0000256" key="1">
    <source>
        <dbReference type="ARBA" id="ARBA00008948"/>
    </source>
</evidence>
<dbReference type="PANTHER" id="PTHR13282:SF6">
    <property type="entry name" value="PROTEIN FAM32A"/>
    <property type="match status" value="1"/>
</dbReference>
<evidence type="ECO:0000256" key="2">
    <source>
        <dbReference type="SAM" id="MobiDB-lite"/>
    </source>
</evidence>
<reference evidence="3 4" key="1">
    <citation type="submission" date="2021-04" db="EMBL/GenBank/DDBJ databases">
        <authorList>
            <person name="Bliznina A."/>
        </authorList>
    </citation>
    <scope>NUCLEOTIDE SEQUENCE [LARGE SCALE GENOMIC DNA]</scope>
</reference>
<comment type="similarity">
    <text evidence="1">Belongs to the FAM32 family.</text>
</comment>
<dbReference type="Pfam" id="PF08555">
    <property type="entry name" value="FAM32A"/>
    <property type="match status" value="1"/>
</dbReference>
<protein>
    <submittedName>
        <fullName evidence="3">Oidioi.mRNA.OKI2018_I69.XSR.g14790.t1.cds</fullName>
    </submittedName>
</protein>
<gene>
    <name evidence="3" type="ORF">OKIOD_LOCUS6348</name>
</gene>